<dbReference type="InterPro" id="IPR015947">
    <property type="entry name" value="PUA-like_sf"/>
</dbReference>
<sequence>MKALSLIQPYATLIMLGYKQYETRSWSTKHRGTLAIHASAGKPAWARKVCQENMHIRQVLSAHGLTFDTLPRAAVLGICQVNHMLKICAPSAAESEHEIEAGDLRPVEVACGDYTPGRWAWDLDKVLELPTPIPQKGALSIWELPTEVEEAIKAQSQAVSDASWEVLKSICNAANEGDYAALTVQTTQHLPKLDHNHFEAVLEATELTPEFIGTHRGFLTSVSGEIARRDVKLYSFRSGIRLEVLRTHLTEAQV</sequence>
<evidence type="ECO:0000313" key="1">
    <source>
        <dbReference type="EMBL" id="GAA3940565.1"/>
    </source>
</evidence>
<keyword evidence="2" id="KW-1185">Reference proteome</keyword>
<name>A0ABP7NBK4_9BACT</name>
<accession>A0ABP7NBK4</accession>
<dbReference type="Gene3D" id="2.30.130.30">
    <property type="entry name" value="Hypothetical protein"/>
    <property type="match status" value="1"/>
</dbReference>
<protein>
    <recommendedName>
        <fullName evidence="3">ASCH domain-containing protein</fullName>
    </recommendedName>
</protein>
<proteinExistence type="predicted"/>
<dbReference type="Proteomes" id="UP001499909">
    <property type="component" value="Unassembled WGS sequence"/>
</dbReference>
<dbReference type="RefSeq" id="WP_345114465.1">
    <property type="nucleotide sequence ID" value="NZ_BAABDH010000041.1"/>
</dbReference>
<reference evidence="2" key="1">
    <citation type="journal article" date="2019" name="Int. J. Syst. Evol. Microbiol.">
        <title>The Global Catalogue of Microorganisms (GCM) 10K type strain sequencing project: providing services to taxonomists for standard genome sequencing and annotation.</title>
        <authorList>
            <consortium name="The Broad Institute Genomics Platform"/>
            <consortium name="The Broad Institute Genome Sequencing Center for Infectious Disease"/>
            <person name="Wu L."/>
            <person name="Ma J."/>
        </authorList>
    </citation>
    <scope>NUCLEOTIDE SEQUENCE [LARGE SCALE GENOMIC DNA]</scope>
    <source>
        <strain evidence="2">JCM 17214</strain>
    </source>
</reference>
<dbReference type="SUPFAM" id="SSF88697">
    <property type="entry name" value="PUA domain-like"/>
    <property type="match status" value="1"/>
</dbReference>
<evidence type="ECO:0008006" key="3">
    <source>
        <dbReference type="Google" id="ProtNLM"/>
    </source>
</evidence>
<dbReference type="EMBL" id="BAABDH010000041">
    <property type="protein sequence ID" value="GAA3940565.1"/>
    <property type="molecule type" value="Genomic_DNA"/>
</dbReference>
<comment type="caution">
    <text evidence="1">The sequence shown here is derived from an EMBL/GenBank/DDBJ whole genome shotgun (WGS) entry which is preliminary data.</text>
</comment>
<gene>
    <name evidence="1" type="ORF">GCM10022406_25700</name>
</gene>
<evidence type="ECO:0000313" key="2">
    <source>
        <dbReference type="Proteomes" id="UP001499909"/>
    </source>
</evidence>
<organism evidence="1 2">
    <name type="scientific">Hymenobacter algoricola</name>
    <dbReference type="NCBI Taxonomy" id="486267"/>
    <lineage>
        <taxon>Bacteria</taxon>
        <taxon>Pseudomonadati</taxon>
        <taxon>Bacteroidota</taxon>
        <taxon>Cytophagia</taxon>
        <taxon>Cytophagales</taxon>
        <taxon>Hymenobacteraceae</taxon>
        <taxon>Hymenobacter</taxon>
    </lineage>
</organism>